<evidence type="ECO:0000313" key="2">
    <source>
        <dbReference type="Proteomes" id="UP000635565"/>
    </source>
</evidence>
<reference evidence="1 2" key="1">
    <citation type="journal article" date="2021" name="Int. J. Syst. Evol. Microbiol.">
        <title>Reticulibacter mediterranei gen. nov., sp. nov., within the new family Reticulibacteraceae fam. nov., and Ktedonospora formicarum gen. nov., sp. nov., Ktedonobacter robiniae sp. nov., Dictyobacter formicarum sp. nov. and Dictyobacter arantiisoli sp. nov., belonging to the class Ktedonobacteria.</title>
        <authorList>
            <person name="Yabe S."/>
            <person name="Zheng Y."/>
            <person name="Wang C.M."/>
            <person name="Sakai Y."/>
            <person name="Abe K."/>
            <person name="Yokota A."/>
            <person name="Donadio S."/>
            <person name="Cavaletti L."/>
            <person name="Monciardini P."/>
        </authorList>
    </citation>
    <scope>NUCLEOTIDE SEQUENCE [LARGE SCALE GENOMIC DNA]</scope>
    <source>
        <strain evidence="1 2">SOSP1-9</strain>
    </source>
</reference>
<gene>
    <name evidence="1" type="ORF">KSZ_32780</name>
</gene>
<keyword evidence="2" id="KW-1185">Reference proteome</keyword>
<dbReference type="RefSeq" id="WP_201362931.1">
    <property type="nucleotide sequence ID" value="NZ_BNJJ01000008.1"/>
</dbReference>
<organism evidence="1 2">
    <name type="scientific">Dictyobacter formicarum</name>
    <dbReference type="NCBI Taxonomy" id="2778368"/>
    <lineage>
        <taxon>Bacteria</taxon>
        <taxon>Bacillati</taxon>
        <taxon>Chloroflexota</taxon>
        <taxon>Ktedonobacteria</taxon>
        <taxon>Ktedonobacterales</taxon>
        <taxon>Dictyobacteraceae</taxon>
        <taxon>Dictyobacter</taxon>
    </lineage>
</organism>
<proteinExistence type="predicted"/>
<accession>A0ABQ3VGF6</accession>
<evidence type="ECO:0008006" key="3">
    <source>
        <dbReference type="Google" id="ProtNLM"/>
    </source>
</evidence>
<name>A0ABQ3VGF6_9CHLR</name>
<dbReference type="EMBL" id="BNJJ01000008">
    <property type="protein sequence ID" value="GHO85272.1"/>
    <property type="molecule type" value="Genomic_DNA"/>
</dbReference>
<evidence type="ECO:0000313" key="1">
    <source>
        <dbReference type="EMBL" id="GHO85272.1"/>
    </source>
</evidence>
<dbReference type="Proteomes" id="UP000635565">
    <property type="component" value="Unassembled WGS sequence"/>
</dbReference>
<sequence length="92" mass="10497">MKDTLQGLLTLEEQPESLTILHKGARCYARSLKKAFHGLIHPQSNAEIDSSTDITSYRSIARTSLLHPAQQQRLKSKIYIVDYYIEGHQEVD</sequence>
<comment type="caution">
    <text evidence="1">The sequence shown here is derived from an EMBL/GenBank/DDBJ whole genome shotgun (WGS) entry which is preliminary data.</text>
</comment>
<protein>
    <recommendedName>
        <fullName evidence="3">Integrase SAM-like N-terminal domain-containing protein</fullName>
    </recommendedName>
</protein>